<dbReference type="NCBIfam" id="TIGR00168">
    <property type="entry name" value="infC"/>
    <property type="match status" value="1"/>
</dbReference>
<dbReference type="RefSeq" id="WP_115956161.1">
    <property type="nucleotide sequence ID" value="NZ_CP028374.1"/>
</dbReference>
<dbReference type="SUPFAM" id="SSF55200">
    <property type="entry name" value="Translation initiation factor IF3, C-terminal domain"/>
    <property type="match status" value="1"/>
</dbReference>
<protein>
    <recommendedName>
        <fullName evidence="4 5">Translation initiation factor IF-3</fullName>
    </recommendedName>
</protein>
<dbReference type="Proteomes" id="UP000256856">
    <property type="component" value="Chromosome"/>
</dbReference>
<dbReference type="KEGG" id="ppet:C9I82_377"/>
<dbReference type="PANTHER" id="PTHR10938:SF0">
    <property type="entry name" value="TRANSLATION INITIATION FACTOR IF-3, MITOCHONDRIAL"/>
    <property type="match status" value="1"/>
</dbReference>
<gene>
    <name evidence="4" type="primary">infC</name>
    <name evidence="9" type="ORF">C9I82_377</name>
</gene>
<dbReference type="GO" id="GO:0032790">
    <property type="term" value="P:ribosome disassembly"/>
    <property type="evidence" value="ECO:0007669"/>
    <property type="project" value="TreeGrafter"/>
</dbReference>
<evidence type="ECO:0000259" key="8">
    <source>
        <dbReference type="Pfam" id="PF05198"/>
    </source>
</evidence>
<dbReference type="Pfam" id="PF00707">
    <property type="entry name" value="IF3_C"/>
    <property type="match status" value="1"/>
</dbReference>
<comment type="function">
    <text evidence="4 6">IF-3 binds to the 30S ribosomal subunit and shifts the equilibrium between 70S ribosomes and their 50S and 30S subunits in favor of the free subunits, thus enhancing the availability of 30S subunits on which protein synthesis initiation begins.</text>
</comment>
<dbReference type="GO" id="GO:0043022">
    <property type="term" value="F:ribosome binding"/>
    <property type="evidence" value="ECO:0007669"/>
    <property type="project" value="TreeGrafter"/>
</dbReference>
<evidence type="ECO:0000256" key="5">
    <source>
        <dbReference type="NCBIfam" id="TIGR00168"/>
    </source>
</evidence>
<dbReference type="HAMAP" id="MF_00080">
    <property type="entry name" value="IF_3"/>
    <property type="match status" value="1"/>
</dbReference>
<keyword evidence="4" id="KW-0963">Cytoplasm</keyword>
<dbReference type="GO" id="GO:0003743">
    <property type="term" value="F:translation initiation factor activity"/>
    <property type="evidence" value="ECO:0007669"/>
    <property type="project" value="UniProtKB-UniRule"/>
</dbReference>
<evidence type="ECO:0000256" key="2">
    <source>
        <dbReference type="ARBA" id="ARBA00022540"/>
    </source>
</evidence>
<dbReference type="GO" id="GO:0016020">
    <property type="term" value="C:membrane"/>
    <property type="evidence" value="ECO:0007669"/>
    <property type="project" value="TreeGrafter"/>
</dbReference>
<feature type="domain" description="Translation initiation factor 3 C-terminal" evidence="7">
    <location>
        <begin position="90"/>
        <end position="176"/>
    </location>
</feature>
<comment type="similarity">
    <text evidence="1 4 6">Belongs to the IF-3 family.</text>
</comment>
<proteinExistence type="inferred from homology"/>
<dbReference type="Gene3D" id="3.30.110.10">
    <property type="entry name" value="Translation initiation factor 3 (IF-3), C-terminal domain"/>
    <property type="match status" value="1"/>
</dbReference>
<evidence type="ECO:0000256" key="1">
    <source>
        <dbReference type="ARBA" id="ARBA00005439"/>
    </source>
</evidence>
<dbReference type="InterPro" id="IPR019814">
    <property type="entry name" value="Translation_initiation_fac_3_N"/>
</dbReference>
<evidence type="ECO:0000256" key="3">
    <source>
        <dbReference type="ARBA" id="ARBA00022917"/>
    </source>
</evidence>
<feature type="domain" description="Translation initiation factor 3 N-terminal" evidence="8">
    <location>
        <begin position="14"/>
        <end position="82"/>
    </location>
</feature>
<dbReference type="PROSITE" id="PS00938">
    <property type="entry name" value="IF3"/>
    <property type="match status" value="1"/>
</dbReference>
<keyword evidence="10" id="KW-1185">Reference proteome</keyword>
<dbReference type="FunFam" id="3.30.110.10:FF:000001">
    <property type="entry name" value="Translation initiation factor IF-3"/>
    <property type="match status" value="1"/>
</dbReference>
<dbReference type="PANTHER" id="PTHR10938">
    <property type="entry name" value="TRANSLATION INITIATION FACTOR IF-3"/>
    <property type="match status" value="1"/>
</dbReference>
<reference evidence="9 10" key="1">
    <citation type="submission" date="2018-03" db="EMBL/GenBank/DDBJ databases">
        <title>A parallel universe: an anciently diverged bacterial symbiosis in a Hawaiian planthopper (Hemiptera: Cixiidae) reveals rearranged nutritional responsibilities.</title>
        <authorList>
            <person name="Bennett G."/>
            <person name="Mao M."/>
        </authorList>
    </citation>
    <scope>NUCLEOTIDE SEQUENCE [LARGE SCALE GENOMIC DNA]</scope>
    <source>
        <strain evidence="9 10">OLIH</strain>
    </source>
</reference>
<dbReference type="SUPFAM" id="SSF54364">
    <property type="entry name" value="Translation initiation factor IF3, N-terminal domain"/>
    <property type="match status" value="1"/>
</dbReference>
<dbReference type="Gene3D" id="3.10.20.80">
    <property type="entry name" value="Translation initiation factor 3 (IF-3), N-terminal domain"/>
    <property type="match status" value="1"/>
</dbReference>
<evidence type="ECO:0000259" key="7">
    <source>
        <dbReference type="Pfam" id="PF00707"/>
    </source>
</evidence>
<evidence type="ECO:0000313" key="9">
    <source>
        <dbReference type="EMBL" id="AXN02333.1"/>
    </source>
</evidence>
<comment type="subunit">
    <text evidence="4 6">Monomer.</text>
</comment>
<dbReference type="InterPro" id="IPR036788">
    <property type="entry name" value="T_IF-3_C_sf"/>
</dbReference>
<keyword evidence="3 4" id="KW-0648">Protein biosynthesis</keyword>
<dbReference type="InterPro" id="IPR019815">
    <property type="entry name" value="Translation_initiation_fac_3_C"/>
</dbReference>
<evidence type="ECO:0000313" key="10">
    <source>
        <dbReference type="Proteomes" id="UP000256856"/>
    </source>
</evidence>
<dbReference type="OrthoDB" id="9806014at2"/>
<evidence type="ECO:0000256" key="4">
    <source>
        <dbReference type="HAMAP-Rule" id="MF_00080"/>
    </source>
</evidence>
<dbReference type="InterPro" id="IPR036787">
    <property type="entry name" value="T_IF-3_N_sf"/>
</dbReference>
<dbReference type="GO" id="GO:0005829">
    <property type="term" value="C:cytosol"/>
    <property type="evidence" value="ECO:0007669"/>
    <property type="project" value="TreeGrafter"/>
</dbReference>
<dbReference type="AlphaFoldDB" id="A0A346E028"/>
<name>A0A346E028_9ENTR</name>
<dbReference type="Pfam" id="PF05198">
    <property type="entry name" value="IF3_N"/>
    <property type="match status" value="1"/>
</dbReference>
<evidence type="ECO:0000256" key="6">
    <source>
        <dbReference type="RuleBase" id="RU000646"/>
    </source>
</evidence>
<sequence length="178" mass="20569">MILKKMYSMISNKINREINVDKVRLIGVNGEKIGIVTLNDALFMAERAGVDLVEINANTNPHVCRIIDYGKLIYERGKSLKNNKKKQKVIQTKEVKFRPATDKGDYNVKLRNLLRFLLNGCRVKVTLRFRGREISHQQLGIDMLNRIKLDLMDCANVESFPLKIEGRQMIMLLIPKKK</sequence>
<dbReference type="InterPro" id="IPR001288">
    <property type="entry name" value="Translation_initiation_fac_3"/>
</dbReference>
<dbReference type="EMBL" id="CP028374">
    <property type="protein sequence ID" value="AXN02333.1"/>
    <property type="molecule type" value="Genomic_DNA"/>
</dbReference>
<accession>A0A346E028</accession>
<dbReference type="InterPro" id="IPR019813">
    <property type="entry name" value="Translation_initiation_fac3_CS"/>
</dbReference>
<organism evidence="9 10">
    <name type="scientific">Candidatus Purcelliella pentastirinorum</name>
    <dbReference type="NCBI Taxonomy" id="472834"/>
    <lineage>
        <taxon>Bacteria</taxon>
        <taxon>Pseudomonadati</taxon>
        <taxon>Pseudomonadota</taxon>
        <taxon>Gammaproteobacteria</taxon>
        <taxon>Enterobacterales</taxon>
        <taxon>Enterobacteriaceae</taxon>
        <taxon>Candidatus Purcelliella</taxon>
    </lineage>
</organism>
<comment type="subcellular location">
    <subcellularLocation>
        <location evidence="4 6">Cytoplasm</location>
    </subcellularLocation>
</comment>
<keyword evidence="2 4" id="KW-0396">Initiation factor</keyword>